<dbReference type="Proteomes" id="UP000399805">
    <property type="component" value="Unassembled WGS sequence"/>
</dbReference>
<dbReference type="GO" id="GO:0000150">
    <property type="term" value="F:DNA strand exchange activity"/>
    <property type="evidence" value="ECO:0007669"/>
    <property type="project" value="InterPro"/>
</dbReference>
<feature type="domain" description="Recombinase" evidence="1">
    <location>
        <begin position="70"/>
        <end position="205"/>
    </location>
</feature>
<proteinExistence type="predicted"/>
<gene>
    <name evidence="2" type="ORF">AA23TX_07594</name>
</gene>
<sequence>MPARSTTRRLSLLRRWARAIGHRLTVRHQRSPNRTGTRHHVGVPQHPVTRRSAEALAALIRAGWNVHHPPYGYTTMTVGEAAASRRGNPRTRLTPDPRRALVVQAIFYWRAVTGLSVERITARLDADPDRYPPPGTHTSWPPTGVTAILTNLKYTGYQAVGTRDEHGALRPAEHWVLSDLPAHRALITPALFWAAQSPATSVRRIPHRLLTPDHDHTTGHNREETP</sequence>
<evidence type="ECO:0000313" key="3">
    <source>
        <dbReference type="Proteomes" id="UP000399805"/>
    </source>
</evidence>
<dbReference type="InterPro" id="IPR011109">
    <property type="entry name" value="DNA_bind_recombinase_dom"/>
</dbReference>
<protein>
    <submittedName>
        <fullName evidence="2">Recombinase</fullName>
    </submittedName>
</protein>
<accession>A0A6I8M1C1</accession>
<dbReference type="RefSeq" id="WP_155547641.1">
    <property type="nucleotide sequence ID" value="NZ_CABVGP010000003.1"/>
</dbReference>
<keyword evidence="3" id="KW-1185">Reference proteome</keyword>
<dbReference type="EMBL" id="CABVGP010000003">
    <property type="protein sequence ID" value="VVJ22677.1"/>
    <property type="molecule type" value="Genomic_DNA"/>
</dbReference>
<evidence type="ECO:0000259" key="1">
    <source>
        <dbReference type="PROSITE" id="PS51737"/>
    </source>
</evidence>
<dbReference type="AlphaFoldDB" id="A0A6I8M1C1"/>
<reference evidence="2 3" key="1">
    <citation type="submission" date="2019-09" db="EMBL/GenBank/DDBJ databases">
        <authorList>
            <person name="Leyn A S."/>
        </authorList>
    </citation>
    <scope>NUCLEOTIDE SEQUENCE [LARGE SCALE GENOMIC DNA]</scope>
    <source>
        <strain evidence="2">AA231_1</strain>
    </source>
</reference>
<evidence type="ECO:0000313" key="2">
    <source>
        <dbReference type="EMBL" id="VVJ22677.1"/>
    </source>
</evidence>
<dbReference type="InterPro" id="IPR038109">
    <property type="entry name" value="DNA_bind_recomb_sf"/>
</dbReference>
<organism evidence="2 3">
    <name type="scientific">Amycolatopsis camponoti</name>
    <dbReference type="NCBI Taxonomy" id="2606593"/>
    <lineage>
        <taxon>Bacteria</taxon>
        <taxon>Bacillati</taxon>
        <taxon>Actinomycetota</taxon>
        <taxon>Actinomycetes</taxon>
        <taxon>Pseudonocardiales</taxon>
        <taxon>Pseudonocardiaceae</taxon>
        <taxon>Amycolatopsis</taxon>
    </lineage>
</organism>
<dbReference type="PROSITE" id="PS51737">
    <property type="entry name" value="RECOMBINASE_DNA_BIND"/>
    <property type="match status" value="1"/>
</dbReference>
<dbReference type="Pfam" id="PF07508">
    <property type="entry name" value="Recombinase"/>
    <property type="match status" value="1"/>
</dbReference>
<dbReference type="GO" id="GO:0003677">
    <property type="term" value="F:DNA binding"/>
    <property type="evidence" value="ECO:0007669"/>
    <property type="project" value="InterPro"/>
</dbReference>
<dbReference type="Gene3D" id="3.90.1750.20">
    <property type="entry name" value="Putative Large Serine Recombinase, Chain B, Domain 2"/>
    <property type="match status" value="1"/>
</dbReference>
<name>A0A6I8M1C1_9PSEU</name>